<dbReference type="Gene3D" id="1.25.40.10">
    <property type="entry name" value="Tetratricopeptide repeat domain"/>
    <property type="match status" value="1"/>
</dbReference>
<dbReference type="EMBL" id="JAXIVS010000021">
    <property type="protein sequence ID" value="MDY7232525.1"/>
    <property type="molecule type" value="Genomic_DNA"/>
</dbReference>
<name>A0ABU5HKD0_9BACT</name>
<dbReference type="SUPFAM" id="SSF55073">
    <property type="entry name" value="Nucleotide cyclase"/>
    <property type="match status" value="1"/>
</dbReference>
<dbReference type="CDD" id="cd07302">
    <property type="entry name" value="CHD"/>
    <property type="match status" value="1"/>
</dbReference>
<dbReference type="PROSITE" id="PS00108">
    <property type="entry name" value="PROTEIN_KINASE_ST"/>
    <property type="match status" value="1"/>
</dbReference>
<evidence type="ECO:0000256" key="2">
    <source>
        <dbReference type="ARBA" id="ARBA00022741"/>
    </source>
</evidence>
<dbReference type="CDD" id="cd14014">
    <property type="entry name" value="STKc_PknB_like"/>
    <property type="match status" value="1"/>
</dbReference>
<evidence type="ECO:0000313" key="6">
    <source>
        <dbReference type="EMBL" id="MDY7232525.1"/>
    </source>
</evidence>
<dbReference type="InterPro" id="IPR008271">
    <property type="entry name" value="Ser/Thr_kinase_AS"/>
</dbReference>
<dbReference type="Gene3D" id="1.10.510.10">
    <property type="entry name" value="Transferase(Phosphotransferase) domain 1"/>
    <property type="match status" value="1"/>
</dbReference>
<gene>
    <name evidence="6" type="ORF">SYV04_39425</name>
</gene>
<dbReference type="SUPFAM" id="SSF56112">
    <property type="entry name" value="Protein kinase-like (PK-like)"/>
    <property type="match status" value="1"/>
</dbReference>
<protein>
    <submittedName>
        <fullName evidence="6">Protein kinase</fullName>
    </submittedName>
</protein>
<feature type="binding site" evidence="4">
    <location>
        <position position="88"/>
    </location>
    <ligand>
        <name>ATP</name>
        <dbReference type="ChEBI" id="CHEBI:30616"/>
    </ligand>
</feature>
<evidence type="ECO:0000256" key="1">
    <source>
        <dbReference type="ARBA" id="ARBA00004167"/>
    </source>
</evidence>
<dbReference type="Gene3D" id="3.30.70.1230">
    <property type="entry name" value="Nucleotide cyclase"/>
    <property type="match status" value="1"/>
</dbReference>
<evidence type="ECO:0000256" key="3">
    <source>
        <dbReference type="ARBA" id="ARBA00022840"/>
    </source>
</evidence>
<dbReference type="SUPFAM" id="SSF52540">
    <property type="entry name" value="P-loop containing nucleoside triphosphate hydrolases"/>
    <property type="match status" value="1"/>
</dbReference>
<accession>A0ABU5HKD0</accession>
<evidence type="ECO:0000256" key="4">
    <source>
        <dbReference type="PROSITE-ProRule" id="PRU10141"/>
    </source>
</evidence>
<dbReference type="InterPro" id="IPR011009">
    <property type="entry name" value="Kinase-like_dom_sf"/>
</dbReference>
<evidence type="ECO:0000259" key="5">
    <source>
        <dbReference type="PROSITE" id="PS50011"/>
    </source>
</evidence>
<keyword evidence="6" id="KW-0808">Transferase</keyword>
<dbReference type="PROSITE" id="PS50011">
    <property type="entry name" value="PROTEIN_KINASE_DOM"/>
    <property type="match status" value="1"/>
</dbReference>
<dbReference type="SMART" id="SM00220">
    <property type="entry name" value="S_TKc"/>
    <property type="match status" value="1"/>
</dbReference>
<dbReference type="InterPro" id="IPR001054">
    <property type="entry name" value="A/G_cyclase"/>
</dbReference>
<dbReference type="InterPro" id="IPR000719">
    <property type="entry name" value="Prot_kinase_dom"/>
</dbReference>
<dbReference type="Gene3D" id="3.40.50.300">
    <property type="entry name" value="P-loop containing nucleotide triphosphate hydrolases"/>
    <property type="match status" value="1"/>
</dbReference>
<dbReference type="PANTHER" id="PTHR16305">
    <property type="entry name" value="TESTICULAR SOLUBLE ADENYLYL CYCLASE"/>
    <property type="match status" value="1"/>
</dbReference>
<keyword evidence="3 4" id="KW-0067">ATP-binding</keyword>
<dbReference type="InterPro" id="IPR041664">
    <property type="entry name" value="AAA_16"/>
</dbReference>
<proteinExistence type="predicted"/>
<keyword evidence="7" id="KW-1185">Reference proteome</keyword>
<dbReference type="Gene3D" id="3.30.200.20">
    <property type="entry name" value="Phosphorylase Kinase, domain 1"/>
    <property type="match status" value="1"/>
</dbReference>
<dbReference type="InterPro" id="IPR029787">
    <property type="entry name" value="Nucleotide_cyclase"/>
</dbReference>
<dbReference type="InterPro" id="IPR011990">
    <property type="entry name" value="TPR-like_helical_dom_sf"/>
</dbReference>
<dbReference type="Pfam" id="PF13191">
    <property type="entry name" value="AAA_16"/>
    <property type="match status" value="1"/>
</dbReference>
<dbReference type="PANTHER" id="PTHR16305:SF28">
    <property type="entry name" value="GUANYLATE CYCLASE DOMAIN-CONTAINING PROTEIN"/>
    <property type="match status" value="1"/>
</dbReference>
<dbReference type="Pfam" id="PF00069">
    <property type="entry name" value="Pkinase"/>
    <property type="match status" value="1"/>
</dbReference>
<comment type="subcellular location">
    <subcellularLocation>
        <location evidence="1">Membrane</location>
        <topology evidence="1">Single-pass membrane protein</topology>
    </subcellularLocation>
</comment>
<dbReference type="SUPFAM" id="SSF48452">
    <property type="entry name" value="TPR-like"/>
    <property type="match status" value="1"/>
</dbReference>
<dbReference type="InterPro" id="IPR027417">
    <property type="entry name" value="P-loop_NTPase"/>
</dbReference>
<dbReference type="RefSeq" id="WP_321551239.1">
    <property type="nucleotide sequence ID" value="NZ_JAXIVS010000021.1"/>
</dbReference>
<dbReference type="PROSITE" id="PS00107">
    <property type="entry name" value="PROTEIN_KINASE_ATP"/>
    <property type="match status" value="1"/>
</dbReference>
<comment type="caution">
    <text evidence="6">The sequence shown here is derived from an EMBL/GenBank/DDBJ whole genome shotgun (WGS) entry which is preliminary data.</text>
</comment>
<reference evidence="6 7" key="1">
    <citation type="submission" date="2023-12" db="EMBL/GenBank/DDBJ databases">
        <title>the genome sequence of Hyalangium sp. s54d21.</title>
        <authorList>
            <person name="Zhang X."/>
        </authorList>
    </citation>
    <scope>NUCLEOTIDE SEQUENCE [LARGE SCALE GENOMIC DNA]</scope>
    <source>
        <strain evidence="7">s54d21</strain>
    </source>
</reference>
<sequence>MSHIGGHEEENALPLAEYSLSRGDSEFEDSFLRELVWQPPPVPMPVLGERLGGLDGSRYEILELIGQGGMGQVFRALDHELQRTVALKFLLSFLRMSPQQVTALLREEAQAIARLDHDNIVRIHDLALWNTGFRQKSGLPPAKVPFLVMEYLEGKTLQSILMKGRLELRRALDIMLDVGAGLAHAHERHLVHLDLKPGNVFILAQGRAKLLDFGLSRLLTGGTFTLDTTGSGTPPYMSPAQWRREPPHSCDDTWSCGVLLFEMLTGQLPFPSLESEEIQKYVTSARPMPSVRERRPELPVELDKFIASTLDKTPGNRPPDGSELLKRLCALQENLALRPRRVRAVAERRQVTLVACRLSLASSSGVIDPEDFSELEESFHRACTRLIQQAGGTITTAMGAEVLASFGYPRLQEDDSEHAVRAALRQTQELPRELLSHWRQGLSVRVGIHTDLVALSDVMPEFHGMTPAMQGEGPRIASWLATQAEAGTVLLSDQAYALVRGRFHTRFLGQRTFEALSGPQSVGLHQVLHERRNVTRFDRALVMGPLTTLTGREPELRRLTLLRESTRDQGAFILLRGEAGIGKSRLIQELHDREPANASTWFRCQCWPQFKDSAFHPFITWLQRFLEFSPEDTPEEKLRKLGEQLGAAGLPTEHVPPLASLLSLPLPEGTAFRSLPPEHQRERGVRALAALFQQLSEKRPLVFVVEDVHWADPSTLQFLGFLLESLERLRACFLLTTRPEFTHAWAGHDSFFELRLEPLSPQATSALIQETAHGTPLAAETIEMLVARTDGVPLFIEELTRMVVEQGGTGATAEGSLLPIPTTLHELLQARLDQLPAQTKALAQLAALLGREFSHDVLHAVSFLEEDELRQTIERLERAGLLFQQGWPPHLTYSFKHSLIQDAAYQSLTRSTRQHYHTRLFHVLSERFPTMAQEQPELLANHATRAGLSEQAVELWQRAGQLAASKSALAEAIHHFTRALEQLAFLPPSRERDEREITLRVELGQGLVSTKGFAAKEVEEVFTRAHELCEQYGEVPFSVLWGIWAVALVRGSREDTDQLEALFYRLLETQADATTQVVVHSSLGTLEFWRGHYAESLRHNTLAKQLSREDPSMRNLARIRGGGSQSYVAEQVLHAHLSGAFGESMLGNIDRARELCQEALALAEAMQHPYAVALTLSFAATIEYEVDEPEVARDLANRLIAVSTRNGFLFTLATGYCVLGWATARLGDPQAGIPIVQQGLGLLQAMGALLIYPTCLVCLLKAQLLAGQNAEGLAATKEGLSMLDTLLARRARGDLLRLQGEFLRQQGALEAARASMELALAEARDCGARLHELRAAASLARLLRQSGNVSEAHAVLAETCGRFPGGSELRDYKVARELLTELSGHEEAPGATPG</sequence>
<dbReference type="Proteomes" id="UP001291309">
    <property type="component" value="Unassembled WGS sequence"/>
</dbReference>
<dbReference type="InterPro" id="IPR017441">
    <property type="entry name" value="Protein_kinase_ATP_BS"/>
</dbReference>
<dbReference type="GO" id="GO:0016301">
    <property type="term" value="F:kinase activity"/>
    <property type="evidence" value="ECO:0007669"/>
    <property type="project" value="UniProtKB-KW"/>
</dbReference>
<keyword evidence="6" id="KW-0418">Kinase</keyword>
<organism evidence="6 7">
    <name type="scientific">Hyalangium rubrum</name>
    <dbReference type="NCBI Taxonomy" id="3103134"/>
    <lineage>
        <taxon>Bacteria</taxon>
        <taxon>Pseudomonadati</taxon>
        <taxon>Myxococcota</taxon>
        <taxon>Myxococcia</taxon>
        <taxon>Myxococcales</taxon>
        <taxon>Cystobacterineae</taxon>
        <taxon>Archangiaceae</taxon>
        <taxon>Hyalangium</taxon>
    </lineage>
</organism>
<evidence type="ECO:0000313" key="7">
    <source>
        <dbReference type="Proteomes" id="UP001291309"/>
    </source>
</evidence>
<keyword evidence="2 4" id="KW-0547">Nucleotide-binding</keyword>
<feature type="domain" description="Protein kinase" evidence="5">
    <location>
        <begin position="59"/>
        <end position="335"/>
    </location>
</feature>